<dbReference type="AlphaFoldDB" id="A0A9D4CWZ9"/>
<name>A0A9D4CWZ9_DREPO</name>
<accession>A0A9D4CWZ9</accession>
<keyword evidence="1" id="KW-1133">Transmembrane helix</keyword>
<sequence>MILLLKRRPPNFFRNTLKKVYGKSIGMTALLTPTMPFIALGRLPVFFVKRFEESREMLAMENMYKTANGRKDMIKEVCEKYAKYVFQNVVKQMEIQTLATETMQVCYSRLDELENEMKEIVCSDRKFIESFPEKHKDIQLGLAKINEIDDKLKCLKSKVDKCLNNGGLP</sequence>
<evidence type="ECO:0000313" key="2">
    <source>
        <dbReference type="EMBL" id="KAH3735013.1"/>
    </source>
</evidence>
<protein>
    <submittedName>
        <fullName evidence="2">Uncharacterized protein</fullName>
    </submittedName>
</protein>
<evidence type="ECO:0000313" key="3">
    <source>
        <dbReference type="Proteomes" id="UP000828390"/>
    </source>
</evidence>
<keyword evidence="1" id="KW-0472">Membrane</keyword>
<reference evidence="2" key="1">
    <citation type="journal article" date="2019" name="bioRxiv">
        <title>The Genome of the Zebra Mussel, Dreissena polymorpha: A Resource for Invasive Species Research.</title>
        <authorList>
            <person name="McCartney M.A."/>
            <person name="Auch B."/>
            <person name="Kono T."/>
            <person name="Mallez S."/>
            <person name="Zhang Y."/>
            <person name="Obille A."/>
            <person name="Becker A."/>
            <person name="Abrahante J.E."/>
            <person name="Garbe J."/>
            <person name="Badalamenti J.P."/>
            <person name="Herman A."/>
            <person name="Mangelson H."/>
            <person name="Liachko I."/>
            <person name="Sullivan S."/>
            <person name="Sone E.D."/>
            <person name="Koren S."/>
            <person name="Silverstein K.A.T."/>
            <person name="Beckman K.B."/>
            <person name="Gohl D.M."/>
        </authorList>
    </citation>
    <scope>NUCLEOTIDE SEQUENCE</scope>
    <source>
        <strain evidence="2">Duluth1</strain>
        <tissue evidence="2">Whole animal</tissue>
    </source>
</reference>
<reference evidence="2" key="2">
    <citation type="submission" date="2020-11" db="EMBL/GenBank/DDBJ databases">
        <authorList>
            <person name="McCartney M.A."/>
            <person name="Auch B."/>
            <person name="Kono T."/>
            <person name="Mallez S."/>
            <person name="Becker A."/>
            <person name="Gohl D.M."/>
            <person name="Silverstein K.A.T."/>
            <person name="Koren S."/>
            <person name="Bechman K.B."/>
            <person name="Herman A."/>
            <person name="Abrahante J.E."/>
            <person name="Garbe J."/>
        </authorList>
    </citation>
    <scope>NUCLEOTIDE SEQUENCE</scope>
    <source>
        <strain evidence="2">Duluth1</strain>
        <tissue evidence="2">Whole animal</tissue>
    </source>
</reference>
<keyword evidence="3" id="KW-1185">Reference proteome</keyword>
<keyword evidence="1" id="KW-0812">Transmembrane</keyword>
<evidence type="ECO:0000256" key="1">
    <source>
        <dbReference type="SAM" id="Phobius"/>
    </source>
</evidence>
<comment type="caution">
    <text evidence="2">The sequence shown here is derived from an EMBL/GenBank/DDBJ whole genome shotgun (WGS) entry which is preliminary data.</text>
</comment>
<dbReference type="EMBL" id="JAIWYP010000011">
    <property type="protein sequence ID" value="KAH3735013.1"/>
    <property type="molecule type" value="Genomic_DNA"/>
</dbReference>
<feature type="transmembrane region" description="Helical" evidence="1">
    <location>
        <begin position="20"/>
        <end position="40"/>
    </location>
</feature>
<gene>
    <name evidence="2" type="ORF">DPMN_041473</name>
</gene>
<proteinExistence type="predicted"/>
<organism evidence="2 3">
    <name type="scientific">Dreissena polymorpha</name>
    <name type="common">Zebra mussel</name>
    <name type="synonym">Mytilus polymorpha</name>
    <dbReference type="NCBI Taxonomy" id="45954"/>
    <lineage>
        <taxon>Eukaryota</taxon>
        <taxon>Metazoa</taxon>
        <taxon>Spiralia</taxon>
        <taxon>Lophotrochozoa</taxon>
        <taxon>Mollusca</taxon>
        <taxon>Bivalvia</taxon>
        <taxon>Autobranchia</taxon>
        <taxon>Heteroconchia</taxon>
        <taxon>Euheterodonta</taxon>
        <taxon>Imparidentia</taxon>
        <taxon>Neoheterodontei</taxon>
        <taxon>Myida</taxon>
        <taxon>Dreissenoidea</taxon>
        <taxon>Dreissenidae</taxon>
        <taxon>Dreissena</taxon>
    </lineage>
</organism>
<dbReference type="Proteomes" id="UP000828390">
    <property type="component" value="Unassembled WGS sequence"/>
</dbReference>